<evidence type="ECO:0000256" key="3">
    <source>
        <dbReference type="ARBA" id="ARBA00012438"/>
    </source>
</evidence>
<dbReference type="Proteomes" id="UP000176951">
    <property type="component" value="Unassembled WGS sequence"/>
</dbReference>
<comment type="catalytic activity">
    <reaction evidence="1">
        <text>ATP + protein L-histidine = ADP + protein N-phospho-L-histidine.</text>
        <dbReference type="EC" id="2.7.13.3"/>
    </reaction>
</comment>
<accession>A0A1G2PWU3</accession>
<dbReference type="InterPro" id="IPR003660">
    <property type="entry name" value="HAMP_dom"/>
</dbReference>
<evidence type="ECO:0000256" key="6">
    <source>
        <dbReference type="ARBA" id="ARBA00022777"/>
    </source>
</evidence>
<dbReference type="InterPro" id="IPR003594">
    <property type="entry name" value="HATPase_dom"/>
</dbReference>
<keyword evidence="9" id="KW-0472">Membrane</keyword>
<evidence type="ECO:0000256" key="9">
    <source>
        <dbReference type="SAM" id="Phobius"/>
    </source>
</evidence>
<keyword evidence="8" id="KW-0175">Coiled coil</keyword>
<dbReference type="EC" id="2.7.13.3" evidence="3"/>
<dbReference type="InterPro" id="IPR050736">
    <property type="entry name" value="Sensor_HK_Regulatory"/>
</dbReference>
<evidence type="ECO:0000256" key="4">
    <source>
        <dbReference type="ARBA" id="ARBA00022553"/>
    </source>
</evidence>
<dbReference type="PROSITE" id="PS50885">
    <property type="entry name" value="HAMP"/>
    <property type="match status" value="1"/>
</dbReference>
<organism evidence="12 13">
    <name type="scientific">Candidatus Terrybacteria bacterium RIFCSPLOWO2_01_FULL_40_23</name>
    <dbReference type="NCBI Taxonomy" id="1802366"/>
    <lineage>
        <taxon>Bacteria</taxon>
        <taxon>Candidatus Terryibacteriota</taxon>
    </lineage>
</organism>
<dbReference type="Gene3D" id="3.30.565.10">
    <property type="entry name" value="Histidine kinase-like ATPase, C-terminal domain"/>
    <property type="match status" value="1"/>
</dbReference>
<dbReference type="SMART" id="SM00304">
    <property type="entry name" value="HAMP"/>
    <property type="match status" value="1"/>
</dbReference>
<keyword evidence="9" id="KW-1133">Transmembrane helix</keyword>
<dbReference type="CDD" id="cd06225">
    <property type="entry name" value="HAMP"/>
    <property type="match status" value="1"/>
</dbReference>
<feature type="transmembrane region" description="Helical" evidence="9">
    <location>
        <begin position="21"/>
        <end position="46"/>
    </location>
</feature>
<keyword evidence="4" id="KW-0597">Phosphoprotein</keyword>
<keyword evidence="7" id="KW-0902">Two-component regulatory system</keyword>
<dbReference type="FunFam" id="3.30.565.10:FF:000006">
    <property type="entry name" value="Sensor histidine kinase WalK"/>
    <property type="match status" value="1"/>
</dbReference>
<reference evidence="12 13" key="1">
    <citation type="journal article" date="2016" name="Nat. Commun.">
        <title>Thousands of microbial genomes shed light on interconnected biogeochemical processes in an aquifer system.</title>
        <authorList>
            <person name="Anantharaman K."/>
            <person name="Brown C.T."/>
            <person name="Hug L.A."/>
            <person name="Sharon I."/>
            <person name="Castelle C.J."/>
            <person name="Probst A.J."/>
            <person name="Thomas B.C."/>
            <person name="Singh A."/>
            <person name="Wilkins M.J."/>
            <person name="Karaoz U."/>
            <person name="Brodie E.L."/>
            <person name="Williams K.H."/>
            <person name="Hubbard S.S."/>
            <person name="Banfield J.F."/>
        </authorList>
    </citation>
    <scope>NUCLEOTIDE SEQUENCE [LARGE SCALE GENOMIC DNA]</scope>
</reference>
<evidence type="ECO:0000259" key="10">
    <source>
        <dbReference type="PROSITE" id="PS50109"/>
    </source>
</evidence>
<dbReference type="SUPFAM" id="SSF55874">
    <property type="entry name" value="ATPase domain of HSP90 chaperone/DNA topoisomerase II/histidine kinase"/>
    <property type="match status" value="1"/>
</dbReference>
<dbReference type="CDD" id="cd00075">
    <property type="entry name" value="HATPase"/>
    <property type="match status" value="1"/>
</dbReference>
<dbReference type="Pfam" id="PF02518">
    <property type="entry name" value="HATPase_c"/>
    <property type="match status" value="1"/>
</dbReference>
<dbReference type="CDD" id="cd00082">
    <property type="entry name" value="HisKA"/>
    <property type="match status" value="1"/>
</dbReference>
<dbReference type="SMART" id="SM00388">
    <property type="entry name" value="HisKA"/>
    <property type="match status" value="1"/>
</dbReference>
<evidence type="ECO:0000256" key="2">
    <source>
        <dbReference type="ARBA" id="ARBA00004370"/>
    </source>
</evidence>
<dbReference type="Pfam" id="PF00512">
    <property type="entry name" value="HisKA"/>
    <property type="match status" value="1"/>
</dbReference>
<evidence type="ECO:0000256" key="1">
    <source>
        <dbReference type="ARBA" id="ARBA00000085"/>
    </source>
</evidence>
<name>A0A1G2PWU3_9BACT</name>
<evidence type="ECO:0000256" key="8">
    <source>
        <dbReference type="SAM" id="Coils"/>
    </source>
</evidence>
<keyword evidence="5" id="KW-0808">Transferase</keyword>
<feature type="domain" description="HAMP" evidence="11">
    <location>
        <begin position="101"/>
        <end position="153"/>
    </location>
</feature>
<feature type="domain" description="Histidine kinase" evidence="10">
    <location>
        <begin position="168"/>
        <end position="388"/>
    </location>
</feature>
<comment type="subcellular location">
    <subcellularLocation>
        <location evidence="2">Membrane</location>
    </subcellularLocation>
</comment>
<dbReference type="InterPro" id="IPR004358">
    <property type="entry name" value="Sig_transdc_His_kin-like_C"/>
</dbReference>
<sequence>MTETNPKLEREKQHKSIRFPISLKIIITMAIFGVAPLIVAMVLSLLSQDIFVSLIFPNPVNLDPEIKVAAESNFMNLLQLLILFIFITISGLISALYLLSRSISEPILDFRAAFRELVKGKRNVRVNLGTKDEFEDLAKHFNEMAEYIDKNREKEEKINDLKSEFISIAAHQLRSPLSGIKWTFKTLLDGDLGVMTTEQKESLERAYSVNERLISLVAELLDVSRIEEGKIGYNFNGTSLERAVEEAVEEYKLIAQNKNIELSFFKPQIALPNMPLDEERLGLALNNLLANATNYTLSGGRVSVSIERVNEEAKVTIKDTGVGIPKGDMNKIFSKFFRASNVVRMQTPGTGLGLFIARNIIEKHGGKIWVESEENKGSSFIFTLPINNHKQGFVADDLSADDLVGEE</sequence>
<protein>
    <recommendedName>
        <fullName evidence="3">histidine kinase</fullName>
        <ecNumber evidence="3">2.7.13.3</ecNumber>
    </recommendedName>
</protein>
<evidence type="ECO:0000256" key="7">
    <source>
        <dbReference type="ARBA" id="ARBA00023012"/>
    </source>
</evidence>
<dbReference type="GO" id="GO:0016020">
    <property type="term" value="C:membrane"/>
    <property type="evidence" value="ECO:0007669"/>
    <property type="project" value="UniProtKB-SubCell"/>
</dbReference>
<evidence type="ECO:0000259" key="11">
    <source>
        <dbReference type="PROSITE" id="PS50885"/>
    </source>
</evidence>
<dbReference type="Pfam" id="PF00672">
    <property type="entry name" value="HAMP"/>
    <property type="match status" value="1"/>
</dbReference>
<keyword evidence="9" id="KW-0812">Transmembrane</keyword>
<keyword evidence="6" id="KW-0418">Kinase</keyword>
<dbReference type="SMART" id="SM00387">
    <property type="entry name" value="HATPase_c"/>
    <property type="match status" value="1"/>
</dbReference>
<dbReference type="SUPFAM" id="SSF47384">
    <property type="entry name" value="Homodimeric domain of signal transducing histidine kinase"/>
    <property type="match status" value="1"/>
</dbReference>
<proteinExistence type="predicted"/>
<dbReference type="InterPro" id="IPR003661">
    <property type="entry name" value="HisK_dim/P_dom"/>
</dbReference>
<dbReference type="PROSITE" id="PS50109">
    <property type="entry name" value="HIS_KIN"/>
    <property type="match status" value="1"/>
</dbReference>
<feature type="coiled-coil region" evidence="8">
    <location>
        <begin position="137"/>
        <end position="164"/>
    </location>
</feature>
<dbReference type="SUPFAM" id="SSF158472">
    <property type="entry name" value="HAMP domain-like"/>
    <property type="match status" value="1"/>
</dbReference>
<dbReference type="PANTHER" id="PTHR43711:SF31">
    <property type="entry name" value="HISTIDINE KINASE"/>
    <property type="match status" value="1"/>
</dbReference>
<feature type="transmembrane region" description="Helical" evidence="9">
    <location>
        <begin position="77"/>
        <end position="99"/>
    </location>
</feature>
<evidence type="ECO:0000256" key="5">
    <source>
        <dbReference type="ARBA" id="ARBA00022679"/>
    </source>
</evidence>
<dbReference type="InterPro" id="IPR036097">
    <property type="entry name" value="HisK_dim/P_sf"/>
</dbReference>
<dbReference type="Gene3D" id="1.10.287.130">
    <property type="match status" value="1"/>
</dbReference>
<dbReference type="EMBL" id="MHSW01000004">
    <property type="protein sequence ID" value="OHA52804.1"/>
    <property type="molecule type" value="Genomic_DNA"/>
</dbReference>
<dbReference type="GO" id="GO:0000155">
    <property type="term" value="F:phosphorelay sensor kinase activity"/>
    <property type="evidence" value="ECO:0007669"/>
    <property type="project" value="InterPro"/>
</dbReference>
<dbReference type="AlphaFoldDB" id="A0A1G2PWU3"/>
<dbReference type="Gene3D" id="6.10.340.10">
    <property type="match status" value="1"/>
</dbReference>
<gene>
    <name evidence="12" type="ORF">A3A97_00435</name>
</gene>
<evidence type="ECO:0000313" key="13">
    <source>
        <dbReference type="Proteomes" id="UP000176951"/>
    </source>
</evidence>
<comment type="caution">
    <text evidence="12">The sequence shown here is derived from an EMBL/GenBank/DDBJ whole genome shotgun (WGS) entry which is preliminary data.</text>
</comment>
<evidence type="ECO:0000313" key="12">
    <source>
        <dbReference type="EMBL" id="OHA52804.1"/>
    </source>
</evidence>
<dbReference type="PRINTS" id="PR00344">
    <property type="entry name" value="BCTRLSENSOR"/>
</dbReference>
<dbReference type="InterPro" id="IPR036890">
    <property type="entry name" value="HATPase_C_sf"/>
</dbReference>
<dbReference type="PANTHER" id="PTHR43711">
    <property type="entry name" value="TWO-COMPONENT HISTIDINE KINASE"/>
    <property type="match status" value="1"/>
</dbReference>
<dbReference type="InterPro" id="IPR005467">
    <property type="entry name" value="His_kinase_dom"/>
</dbReference>